<accession>A0ABP9H391</accession>
<feature type="compositionally biased region" description="Low complexity" evidence="6">
    <location>
        <begin position="24"/>
        <end position="42"/>
    </location>
</feature>
<protein>
    <submittedName>
        <fullName evidence="8">TraR/DksA family transcriptional regulator</fullName>
    </submittedName>
</protein>
<dbReference type="PROSITE" id="PS51128">
    <property type="entry name" value="ZF_DKSA_2"/>
    <property type="match status" value="1"/>
</dbReference>
<feature type="compositionally biased region" description="Low complexity" evidence="6">
    <location>
        <begin position="55"/>
        <end position="73"/>
    </location>
</feature>
<dbReference type="InterPro" id="IPR020458">
    <property type="entry name" value="Znf_DskA_TraR_CS"/>
</dbReference>
<evidence type="ECO:0000313" key="9">
    <source>
        <dbReference type="Proteomes" id="UP001500466"/>
    </source>
</evidence>
<name>A0ABP9H391_9ACTN</name>
<dbReference type="Pfam" id="PF01258">
    <property type="entry name" value="zf-dskA_traR"/>
    <property type="match status" value="1"/>
</dbReference>
<dbReference type="PROSITE" id="PS01102">
    <property type="entry name" value="ZF_DKSA_1"/>
    <property type="match status" value="1"/>
</dbReference>
<evidence type="ECO:0000313" key="8">
    <source>
        <dbReference type="EMBL" id="GAA4954277.1"/>
    </source>
</evidence>
<evidence type="ECO:0000256" key="4">
    <source>
        <dbReference type="PROSITE-ProRule" id="PRU00510"/>
    </source>
</evidence>
<dbReference type="Gene3D" id="1.20.120.910">
    <property type="entry name" value="DksA, coiled-coil domain"/>
    <property type="match status" value="1"/>
</dbReference>
<gene>
    <name evidence="8" type="ORF">GCM10023205_14930</name>
</gene>
<organism evidence="8 9">
    <name type="scientific">Yinghuangia aomiensis</name>
    <dbReference type="NCBI Taxonomy" id="676205"/>
    <lineage>
        <taxon>Bacteria</taxon>
        <taxon>Bacillati</taxon>
        <taxon>Actinomycetota</taxon>
        <taxon>Actinomycetes</taxon>
        <taxon>Kitasatosporales</taxon>
        <taxon>Streptomycetaceae</taxon>
        <taxon>Yinghuangia</taxon>
    </lineage>
</organism>
<reference evidence="9" key="1">
    <citation type="journal article" date="2019" name="Int. J. Syst. Evol. Microbiol.">
        <title>The Global Catalogue of Microorganisms (GCM) 10K type strain sequencing project: providing services to taxonomists for standard genome sequencing and annotation.</title>
        <authorList>
            <consortium name="The Broad Institute Genomics Platform"/>
            <consortium name="The Broad Institute Genome Sequencing Center for Infectious Disease"/>
            <person name="Wu L."/>
            <person name="Ma J."/>
        </authorList>
    </citation>
    <scope>NUCLEOTIDE SEQUENCE [LARGE SCALE GENOMIC DNA]</scope>
    <source>
        <strain evidence="9">JCM 17986</strain>
    </source>
</reference>
<keyword evidence="2" id="KW-0863">Zinc-finger</keyword>
<feature type="domain" description="Zinc finger DksA/TraR C4-type" evidence="7">
    <location>
        <begin position="177"/>
        <end position="212"/>
    </location>
</feature>
<evidence type="ECO:0000256" key="5">
    <source>
        <dbReference type="SAM" id="Coils"/>
    </source>
</evidence>
<dbReference type="Proteomes" id="UP001500466">
    <property type="component" value="Unassembled WGS sequence"/>
</dbReference>
<evidence type="ECO:0000256" key="2">
    <source>
        <dbReference type="ARBA" id="ARBA00022771"/>
    </source>
</evidence>
<dbReference type="InterPro" id="IPR037187">
    <property type="entry name" value="DnaK_N"/>
</dbReference>
<dbReference type="PANTHER" id="PTHR33823:SF2">
    <property type="entry name" value="RNA POLYMERASE-BINDING TRANSCRIPTION FACTOR DKSA"/>
    <property type="match status" value="1"/>
</dbReference>
<evidence type="ECO:0000259" key="7">
    <source>
        <dbReference type="Pfam" id="PF01258"/>
    </source>
</evidence>
<dbReference type="PANTHER" id="PTHR33823">
    <property type="entry name" value="RNA POLYMERASE-BINDING TRANSCRIPTION FACTOR DKSA-RELATED"/>
    <property type="match status" value="1"/>
</dbReference>
<dbReference type="EMBL" id="BAABHS010000004">
    <property type="protein sequence ID" value="GAA4954277.1"/>
    <property type="molecule type" value="Genomic_DNA"/>
</dbReference>
<feature type="coiled-coil region" evidence="5">
    <location>
        <begin position="104"/>
        <end position="131"/>
    </location>
</feature>
<keyword evidence="5" id="KW-0175">Coiled coil</keyword>
<keyword evidence="1" id="KW-0479">Metal-binding</keyword>
<feature type="region of interest" description="Disordered" evidence="6">
    <location>
        <begin position="1"/>
        <end position="90"/>
    </location>
</feature>
<keyword evidence="9" id="KW-1185">Reference proteome</keyword>
<evidence type="ECO:0000256" key="3">
    <source>
        <dbReference type="ARBA" id="ARBA00022833"/>
    </source>
</evidence>
<feature type="zinc finger region" description="dksA C4-type" evidence="4">
    <location>
        <begin position="182"/>
        <end position="206"/>
    </location>
</feature>
<sequence>MTTEQTLRNEGAVTMAESGKAAGGRTKSAATARSTASGGPATRATGSRSASRANTAGAKAKAAPAATATATALAPPPGGVHPASTYPVRPGEDAWTEEEVHELRDGLLDEVARLTNEIRYAEHEIADMLRDSGDGAGDDQADTGTKNFEREHEMALTNQTRNMLSQSERALRRLADGTYGACESCGSPIGKARLQVFPRATLCVTCKQREERR</sequence>
<proteinExistence type="predicted"/>
<keyword evidence="3" id="KW-0862">Zinc</keyword>
<comment type="caution">
    <text evidence="8">The sequence shown here is derived from an EMBL/GenBank/DDBJ whole genome shotgun (WGS) entry which is preliminary data.</text>
</comment>
<evidence type="ECO:0000256" key="6">
    <source>
        <dbReference type="SAM" id="MobiDB-lite"/>
    </source>
</evidence>
<dbReference type="SUPFAM" id="SSF57716">
    <property type="entry name" value="Glucocorticoid receptor-like (DNA-binding domain)"/>
    <property type="match status" value="1"/>
</dbReference>
<dbReference type="InterPro" id="IPR000962">
    <property type="entry name" value="Znf_DskA_TraR"/>
</dbReference>
<feature type="compositionally biased region" description="Polar residues" evidence="6">
    <location>
        <begin position="44"/>
        <end position="54"/>
    </location>
</feature>
<evidence type="ECO:0000256" key="1">
    <source>
        <dbReference type="ARBA" id="ARBA00022723"/>
    </source>
</evidence>
<dbReference type="SUPFAM" id="SSF109635">
    <property type="entry name" value="DnaK suppressor protein DksA, alpha-hairpin domain"/>
    <property type="match status" value="1"/>
</dbReference>